<protein>
    <submittedName>
        <fullName evidence="11">Cobalt-zinc-cadmium efflux system protein</fullName>
    </submittedName>
</protein>
<dbReference type="SUPFAM" id="SSF161111">
    <property type="entry name" value="Cation efflux protein transmembrane domain-like"/>
    <property type="match status" value="1"/>
</dbReference>
<organism evidence="11 12">
    <name type="scientific">Actinopolyspora xinjiangensis</name>
    <dbReference type="NCBI Taxonomy" id="405564"/>
    <lineage>
        <taxon>Bacteria</taxon>
        <taxon>Bacillati</taxon>
        <taxon>Actinomycetota</taxon>
        <taxon>Actinomycetes</taxon>
        <taxon>Actinopolysporales</taxon>
        <taxon>Actinopolysporaceae</taxon>
        <taxon>Actinopolyspora</taxon>
    </lineage>
</organism>
<feature type="transmembrane region" description="Helical" evidence="8">
    <location>
        <begin position="109"/>
        <end position="136"/>
    </location>
</feature>
<dbReference type="GO" id="GO:0005886">
    <property type="term" value="C:plasma membrane"/>
    <property type="evidence" value="ECO:0007669"/>
    <property type="project" value="TreeGrafter"/>
</dbReference>
<evidence type="ECO:0000256" key="6">
    <source>
        <dbReference type="ARBA" id="ARBA00023065"/>
    </source>
</evidence>
<keyword evidence="12" id="KW-1185">Reference proteome</keyword>
<dbReference type="PANTHER" id="PTHR11562">
    <property type="entry name" value="CATION EFFLUX PROTEIN/ ZINC TRANSPORTER"/>
    <property type="match status" value="1"/>
</dbReference>
<dbReference type="Proteomes" id="UP000199497">
    <property type="component" value="Unassembled WGS sequence"/>
</dbReference>
<dbReference type="InterPro" id="IPR027469">
    <property type="entry name" value="Cation_efflux_TMD_sf"/>
</dbReference>
<dbReference type="STRING" id="405564.SAMN04487905_107110"/>
<sequence>MGGGGETGSRCWSGFELYRGGPEGRLFVLLFRECRPFGMGTCREAPCPPPVFVRDITFPGGVSCCADLCICHYVFDGSRSGGESVGHGHGHGGAGEAAASASGRYVRRLALSLLILLAFLVVEVVVGFLTSSLALLSDAGHMLTDVLGIGMALAAITAARRASGSRSTFGLYRVEVLAALANAVLLFGVAGYILYEAIGRLARPPEVPGVPMMLTAAAGLAANLVVFALLRRGADESLNVRGAYLEVLADTVGSVGVLLGGVLTWAFGWGLADPIVAVAVGLFVLPRTYKLARQALRILVQQAPEGVDVERMHGDLAEIEPVTEVHDLHVWTLTSGMEVASAHLTTTSEADHCEVLASAQRLLSERYHIEHATLQIEPRDRATGCHSLKW</sequence>
<gene>
    <name evidence="11" type="ORF">SAMN04487905_107110</name>
</gene>
<keyword evidence="3" id="KW-0813">Transport</keyword>
<evidence type="ECO:0000256" key="3">
    <source>
        <dbReference type="ARBA" id="ARBA00022448"/>
    </source>
</evidence>
<dbReference type="Gene3D" id="1.20.1510.10">
    <property type="entry name" value="Cation efflux protein transmembrane domain"/>
    <property type="match status" value="1"/>
</dbReference>
<reference evidence="12" key="1">
    <citation type="submission" date="2016-10" db="EMBL/GenBank/DDBJ databases">
        <authorList>
            <person name="Varghese N."/>
            <person name="Submissions S."/>
        </authorList>
    </citation>
    <scope>NUCLEOTIDE SEQUENCE [LARGE SCALE GENOMIC DNA]</scope>
    <source>
        <strain evidence="12">DSM 46732</strain>
    </source>
</reference>
<feature type="transmembrane region" description="Helical" evidence="8">
    <location>
        <begin position="142"/>
        <end position="159"/>
    </location>
</feature>
<keyword evidence="6" id="KW-0406">Ion transport</keyword>
<evidence type="ECO:0000313" key="12">
    <source>
        <dbReference type="Proteomes" id="UP000199497"/>
    </source>
</evidence>
<comment type="similarity">
    <text evidence="2">Belongs to the cation diffusion facilitator (CDF) transporter (TC 2.A.4) family. SLC30A subfamily.</text>
</comment>
<dbReference type="EMBL" id="FNJR01000007">
    <property type="protein sequence ID" value="SDP68966.1"/>
    <property type="molecule type" value="Genomic_DNA"/>
</dbReference>
<evidence type="ECO:0000259" key="10">
    <source>
        <dbReference type="Pfam" id="PF16916"/>
    </source>
</evidence>
<evidence type="ECO:0000313" key="11">
    <source>
        <dbReference type="EMBL" id="SDP68966.1"/>
    </source>
</evidence>
<accession>A0A1H0UT92</accession>
<evidence type="ECO:0000256" key="7">
    <source>
        <dbReference type="ARBA" id="ARBA00023136"/>
    </source>
</evidence>
<dbReference type="InterPro" id="IPR002524">
    <property type="entry name" value="Cation_efflux"/>
</dbReference>
<name>A0A1H0UT92_9ACTN</name>
<proteinExistence type="inferred from homology"/>
<evidence type="ECO:0000256" key="4">
    <source>
        <dbReference type="ARBA" id="ARBA00022692"/>
    </source>
</evidence>
<dbReference type="InterPro" id="IPR027470">
    <property type="entry name" value="Cation_efflux_CTD"/>
</dbReference>
<evidence type="ECO:0000256" key="8">
    <source>
        <dbReference type="SAM" id="Phobius"/>
    </source>
</evidence>
<dbReference type="GO" id="GO:0005385">
    <property type="term" value="F:zinc ion transmembrane transporter activity"/>
    <property type="evidence" value="ECO:0007669"/>
    <property type="project" value="TreeGrafter"/>
</dbReference>
<evidence type="ECO:0000256" key="2">
    <source>
        <dbReference type="ARBA" id="ARBA00008873"/>
    </source>
</evidence>
<dbReference type="Pfam" id="PF16916">
    <property type="entry name" value="ZT_dimer"/>
    <property type="match status" value="1"/>
</dbReference>
<dbReference type="NCBIfam" id="TIGR01297">
    <property type="entry name" value="CDF"/>
    <property type="match status" value="1"/>
</dbReference>
<feature type="domain" description="Cation efflux protein cytoplasmic" evidence="10">
    <location>
        <begin position="304"/>
        <end position="378"/>
    </location>
</feature>
<dbReference type="InterPro" id="IPR050681">
    <property type="entry name" value="CDF/SLC30A"/>
</dbReference>
<evidence type="ECO:0000259" key="9">
    <source>
        <dbReference type="Pfam" id="PF01545"/>
    </source>
</evidence>
<feature type="transmembrane region" description="Helical" evidence="8">
    <location>
        <begin position="242"/>
        <end position="260"/>
    </location>
</feature>
<feature type="transmembrane region" description="Helical" evidence="8">
    <location>
        <begin position="207"/>
        <end position="230"/>
    </location>
</feature>
<evidence type="ECO:0000256" key="5">
    <source>
        <dbReference type="ARBA" id="ARBA00022989"/>
    </source>
</evidence>
<dbReference type="PANTHER" id="PTHR11562:SF17">
    <property type="entry name" value="RE54080P-RELATED"/>
    <property type="match status" value="1"/>
</dbReference>
<keyword evidence="5 8" id="KW-1133">Transmembrane helix</keyword>
<dbReference type="SUPFAM" id="SSF160240">
    <property type="entry name" value="Cation efflux protein cytoplasmic domain-like"/>
    <property type="match status" value="1"/>
</dbReference>
<feature type="domain" description="Cation efflux protein transmembrane" evidence="9">
    <location>
        <begin position="110"/>
        <end position="300"/>
    </location>
</feature>
<feature type="transmembrane region" description="Helical" evidence="8">
    <location>
        <begin position="171"/>
        <end position="195"/>
    </location>
</feature>
<keyword evidence="4 8" id="KW-0812">Transmembrane</keyword>
<comment type="subcellular location">
    <subcellularLocation>
        <location evidence="1">Membrane</location>
        <topology evidence="1">Multi-pass membrane protein</topology>
    </subcellularLocation>
</comment>
<feature type="transmembrane region" description="Helical" evidence="8">
    <location>
        <begin position="266"/>
        <end position="285"/>
    </location>
</feature>
<keyword evidence="7 8" id="KW-0472">Membrane</keyword>
<dbReference type="InterPro" id="IPR036837">
    <property type="entry name" value="Cation_efflux_CTD_sf"/>
</dbReference>
<dbReference type="Pfam" id="PF01545">
    <property type="entry name" value="Cation_efflux"/>
    <property type="match status" value="1"/>
</dbReference>
<evidence type="ECO:0000256" key="1">
    <source>
        <dbReference type="ARBA" id="ARBA00004141"/>
    </source>
</evidence>
<dbReference type="AlphaFoldDB" id="A0A1H0UT92"/>
<dbReference type="InterPro" id="IPR058533">
    <property type="entry name" value="Cation_efflux_TM"/>
</dbReference>